<dbReference type="PANTHER" id="PTHR11430:SF141">
    <property type="entry name" value="LIPOCALIN 11"/>
    <property type="match status" value="1"/>
</dbReference>
<dbReference type="Gene3D" id="2.40.128.20">
    <property type="match status" value="1"/>
</dbReference>
<dbReference type="InterPro" id="IPR000566">
    <property type="entry name" value="Lipocln_cytosolic_FA-bd_dom"/>
</dbReference>
<dbReference type="AlphaFoldDB" id="A0A1S3G9V9"/>
<evidence type="ECO:0000256" key="4">
    <source>
        <dbReference type="SAM" id="SignalP"/>
    </source>
</evidence>
<dbReference type="SUPFAM" id="SSF50814">
    <property type="entry name" value="Lipocalins"/>
    <property type="match status" value="1"/>
</dbReference>
<dbReference type="RefSeq" id="XP_012884812.1">
    <property type="nucleotide sequence ID" value="XM_013029358.1"/>
</dbReference>
<keyword evidence="4" id="KW-0732">Signal</keyword>
<dbReference type="InterPro" id="IPR002345">
    <property type="entry name" value="Lipocalin"/>
</dbReference>
<evidence type="ECO:0000256" key="2">
    <source>
        <dbReference type="ARBA" id="ARBA00006889"/>
    </source>
</evidence>
<dbReference type="CDD" id="cd00301">
    <property type="entry name" value="lipocalin_FABP"/>
    <property type="match status" value="1"/>
</dbReference>
<dbReference type="Pfam" id="PF00061">
    <property type="entry name" value="Lipocalin"/>
    <property type="match status" value="1"/>
</dbReference>
<dbReference type="KEGG" id="dord:105995590"/>
<evidence type="ECO:0000259" key="5">
    <source>
        <dbReference type="Pfam" id="PF00061"/>
    </source>
</evidence>
<feature type="signal peptide" evidence="4">
    <location>
        <begin position="1"/>
        <end position="22"/>
    </location>
</feature>
<gene>
    <name evidence="7" type="primary">LOC105995590</name>
</gene>
<comment type="similarity">
    <text evidence="2">Belongs to the calycin superfamily. Lipocalin family.</text>
</comment>
<organism evidence="6 7">
    <name type="scientific">Dipodomys ordii</name>
    <name type="common">Ord's kangaroo rat</name>
    <dbReference type="NCBI Taxonomy" id="10020"/>
    <lineage>
        <taxon>Eukaryota</taxon>
        <taxon>Metazoa</taxon>
        <taxon>Chordata</taxon>
        <taxon>Craniata</taxon>
        <taxon>Vertebrata</taxon>
        <taxon>Euteleostomi</taxon>
        <taxon>Mammalia</taxon>
        <taxon>Eutheria</taxon>
        <taxon>Euarchontoglires</taxon>
        <taxon>Glires</taxon>
        <taxon>Rodentia</taxon>
        <taxon>Castorimorpha</taxon>
        <taxon>Heteromyidae</taxon>
        <taxon>Dipodomyinae</taxon>
        <taxon>Dipodomys</taxon>
    </lineage>
</organism>
<accession>A0A1S3G9V9</accession>
<evidence type="ECO:0000313" key="7">
    <source>
        <dbReference type="RefSeq" id="XP_012884812.1"/>
    </source>
</evidence>
<reference evidence="7" key="1">
    <citation type="submission" date="2025-08" db="UniProtKB">
        <authorList>
            <consortium name="RefSeq"/>
        </authorList>
    </citation>
    <scope>IDENTIFICATION</scope>
    <source>
        <tissue evidence="7">Kidney</tissue>
    </source>
</reference>
<evidence type="ECO:0000256" key="3">
    <source>
        <dbReference type="ARBA" id="ARBA00022525"/>
    </source>
</evidence>
<comment type="subcellular location">
    <subcellularLocation>
        <location evidence="1">Secreted</location>
    </subcellularLocation>
</comment>
<dbReference type="GO" id="GO:0005615">
    <property type="term" value="C:extracellular space"/>
    <property type="evidence" value="ECO:0007669"/>
    <property type="project" value="TreeGrafter"/>
</dbReference>
<dbReference type="FunCoup" id="A0A1S3G9V9">
    <property type="interactions" value="7"/>
</dbReference>
<sequence length="235" mass="25421">MGVPQRKGLLLLLSVWLGLARAGQDQSQVPVQPGFSPEQAEGHWYTIKLGATNPSAVQEGGAFRCFMTNIRGLENGNLNVTYFHRKDGKCVKEFYIAERTNTPGRYTFEYGGRIYLTFVVLNHDVAIMDLESHSDAGPFIVVELHEVPGRVPGGVCGGLCRAGAASGVGESWGDGEEPQTVTAASLVHSEMRLPGVDAHQHMGHLLGWTPAKSCGFPRSQRQEPALPVTCAFETS</sequence>
<name>A0A1S3G9V9_DIPOR</name>
<proteinExistence type="inferred from homology"/>
<dbReference type="PANTHER" id="PTHR11430">
    <property type="entry name" value="LIPOCALIN"/>
    <property type="match status" value="1"/>
</dbReference>
<keyword evidence="6" id="KW-1185">Reference proteome</keyword>
<dbReference type="STRING" id="10020.ENSDORP00000022044"/>
<dbReference type="GeneID" id="105995590"/>
<evidence type="ECO:0000313" key="6">
    <source>
        <dbReference type="Proteomes" id="UP000081671"/>
    </source>
</evidence>
<dbReference type="Proteomes" id="UP000081671">
    <property type="component" value="Unplaced"/>
</dbReference>
<feature type="domain" description="Lipocalin/cytosolic fatty-acid binding" evidence="5">
    <location>
        <begin position="42"/>
        <end position="144"/>
    </location>
</feature>
<dbReference type="OrthoDB" id="9627583at2759"/>
<dbReference type="InterPro" id="IPR012674">
    <property type="entry name" value="Calycin"/>
</dbReference>
<feature type="chain" id="PRO_5010356593" evidence="4">
    <location>
        <begin position="23"/>
        <end position="235"/>
    </location>
</feature>
<keyword evidence="3" id="KW-0964">Secreted</keyword>
<protein>
    <submittedName>
        <fullName evidence="7">Uncharacterized protein LOC105995590</fullName>
    </submittedName>
</protein>
<dbReference type="InParanoid" id="A0A1S3G9V9"/>
<dbReference type="GO" id="GO:0005549">
    <property type="term" value="F:odorant binding"/>
    <property type="evidence" value="ECO:0007669"/>
    <property type="project" value="TreeGrafter"/>
</dbReference>
<dbReference type="GO" id="GO:0036094">
    <property type="term" value="F:small molecule binding"/>
    <property type="evidence" value="ECO:0007669"/>
    <property type="project" value="InterPro"/>
</dbReference>
<evidence type="ECO:0000256" key="1">
    <source>
        <dbReference type="ARBA" id="ARBA00004613"/>
    </source>
</evidence>